<keyword evidence="1" id="KW-0472">Membrane</keyword>
<accession>A0A448WAJ9</accession>
<evidence type="ECO:0000313" key="3">
    <source>
        <dbReference type="Proteomes" id="UP000784294"/>
    </source>
</evidence>
<feature type="transmembrane region" description="Helical" evidence="1">
    <location>
        <begin position="12"/>
        <end position="31"/>
    </location>
</feature>
<dbReference type="EMBL" id="CAAALY010000732">
    <property type="protein sequence ID" value="VEL06965.1"/>
    <property type="molecule type" value="Genomic_DNA"/>
</dbReference>
<sequence>MITQQPDNFPTCIYFCLFFGFFFCYQIVLPLPETTIHNGNQNLHVSLRPPVHASLAGNIIQQYWKVTPNHDSHQQLQKKRKRMHFKERQIMIPQKQNINYLTANSSNFLVSSIVTPLKSAIIFQENVPTVMSNYSDNLNPSYGFRHVGAIDVRFADLFRIFDSSLLQNDKEDIHVEFQRRNRRALALPTKSSVFTYSGLRSTGTGFELSSWRHQRRIGVQLHLYKVTAYRLEDEDDMKMNGGPGELFRSFLGNNSYLLVEPQYRGQPRTINNPEAVYRDLCNQLLDNETMRSPANTFILTLDAGASDGPSTIRMVKLFLHISSSLGVPILTYITGKIGHFPVRL</sequence>
<dbReference type="Proteomes" id="UP000784294">
    <property type="component" value="Unassembled WGS sequence"/>
</dbReference>
<reference evidence="2" key="1">
    <citation type="submission" date="2018-11" db="EMBL/GenBank/DDBJ databases">
        <authorList>
            <consortium name="Pathogen Informatics"/>
        </authorList>
    </citation>
    <scope>NUCLEOTIDE SEQUENCE</scope>
</reference>
<dbReference type="AlphaFoldDB" id="A0A448WAJ9"/>
<name>A0A448WAJ9_9PLAT</name>
<comment type="caution">
    <text evidence="2">The sequence shown here is derived from an EMBL/GenBank/DDBJ whole genome shotgun (WGS) entry which is preliminary data.</text>
</comment>
<evidence type="ECO:0000256" key="1">
    <source>
        <dbReference type="SAM" id="Phobius"/>
    </source>
</evidence>
<protein>
    <submittedName>
        <fullName evidence="2">Uncharacterized protein</fullName>
    </submittedName>
</protein>
<keyword evidence="1" id="KW-0812">Transmembrane</keyword>
<evidence type="ECO:0000313" key="2">
    <source>
        <dbReference type="EMBL" id="VEL06965.1"/>
    </source>
</evidence>
<gene>
    <name evidence="2" type="ORF">PXEA_LOCUS405</name>
</gene>
<keyword evidence="3" id="KW-1185">Reference proteome</keyword>
<keyword evidence="1" id="KW-1133">Transmembrane helix</keyword>
<organism evidence="2 3">
    <name type="scientific">Protopolystoma xenopodis</name>
    <dbReference type="NCBI Taxonomy" id="117903"/>
    <lineage>
        <taxon>Eukaryota</taxon>
        <taxon>Metazoa</taxon>
        <taxon>Spiralia</taxon>
        <taxon>Lophotrochozoa</taxon>
        <taxon>Platyhelminthes</taxon>
        <taxon>Monogenea</taxon>
        <taxon>Polyopisthocotylea</taxon>
        <taxon>Polystomatidea</taxon>
        <taxon>Polystomatidae</taxon>
        <taxon>Protopolystoma</taxon>
    </lineage>
</organism>
<proteinExistence type="predicted"/>